<dbReference type="RefSeq" id="WP_054937320.1">
    <property type="nucleotide sequence ID" value="NZ_PVXL01000008.1"/>
</dbReference>
<accession>A0A9X7J598</accession>
<dbReference type="Proteomes" id="UP000239430">
    <property type="component" value="Unassembled WGS sequence"/>
</dbReference>
<evidence type="ECO:0000256" key="2">
    <source>
        <dbReference type="ARBA" id="ARBA00007131"/>
    </source>
</evidence>
<dbReference type="CDD" id="cd07033">
    <property type="entry name" value="TPP_PYR_DXS_TK_like"/>
    <property type="match status" value="1"/>
</dbReference>
<dbReference type="Pfam" id="PF02780">
    <property type="entry name" value="Transketolase_C"/>
    <property type="match status" value="1"/>
</dbReference>
<organism evidence="5 6">
    <name type="scientific">Neomoorella stamsii</name>
    <dbReference type="NCBI Taxonomy" id="1266720"/>
    <lineage>
        <taxon>Bacteria</taxon>
        <taxon>Bacillati</taxon>
        <taxon>Bacillota</taxon>
        <taxon>Clostridia</taxon>
        <taxon>Neomoorellales</taxon>
        <taxon>Neomoorellaceae</taxon>
        <taxon>Neomoorella</taxon>
    </lineage>
</organism>
<keyword evidence="5" id="KW-0808">Transferase</keyword>
<dbReference type="SMART" id="SM00861">
    <property type="entry name" value="Transket_pyr"/>
    <property type="match status" value="1"/>
</dbReference>
<evidence type="ECO:0000313" key="6">
    <source>
        <dbReference type="Proteomes" id="UP000239430"/>
    </source>
</evidence>
<dbReference type="EMBL" id="PVXL01000008">
    <property type="protein sequence ID" value="PRR77513.1"/>
    <property type="molecule type" value="Genomic_DNA"/>
</dbReference>
<evidence type="ECO:0000313" key="5">
    <source>
        <dbReference type="EMBL" id="PRR77513.1"/>
    </source>
</evidence>
<feature type="domain" description="Transketolase-like pyrimidine-binding" evidence="4">
    <location>
        <begin position="6"/>
        <end position="171"/>
    </location>
</feature>
<dbReference type="GO" id="GO:0008661">
    <property type="term" value="F:1-deoxy-D-xylulose-5-phosphate synthase activity"/>
    <property type="evidence" value="ECO:0007669"/>
    <property type="project" value="UniProtKB-EC"/>
</dbReference>
<dbReference type="InterPro" id="IPR051157">
    <property type="entry name" value="PDH/Transketolase"/>
</dbReference>
<name>A0A9X7J598_9FIRM</name>
<dbReference type="PANTHER" id="PTHR43825">
    <property type="entry name" value="PYRUVATE DEHYDROGENASE E1 COMPONENT"/>
    <property type="match status" value="1"/>
</dbReference>
<dbReference type="Gene3D" id="3.40.50.970">
    <property type="match status" value="1"/>
</dbReference>
<dbReference type="AlphaFoldDB" id="A0A9X7J598"/>
<sequence length="328" mass="35476">MTARHESTRSAFIDALLQAGSIPNSDIVVVAADSHSRYGDFVKRFPERSFNVGIAEQTMIGVAAGLALIGKTVVTTAYANFLTFRALEQIRVDIAAEKLNVKLVGTDTGFAAAWSGYTHLALEDMAAIRALPHIVIVDPADAREAFEATCAILEYRGPVYLRLRGRQEEPSLPVYAGPFRIGEGKVLMEGRDVLLIACGSAVYESLKAAQLLKETGRTATVVDMATVKPLDVSLLLELASSIPRVVTVENHNITGGLGTAVAELLAEKALGTRLLRLGLRNRFGTAGSEEMLKKEFRLDAEGIATSVKEFLDGGNKDENYYRRRPPGI</sequence>
<dbReference type="PANTHER" id="PTHR43825:SF1">
    <property type="entry name" value="TRANSKETOLASE-LIKE PYRIMIDINE-BINDING DOMAIN-CONTAINING PROTEIN"/>
    <property type="match status" value="1"/>
</dbReference>
<dbReference type="FunFam" id="3.40.50.970:FF:000129">
    <property type="entry name" value="Transketolase"/>
    <property type="match status" value="1"/>
</dbReference>
<dbReference type="SUPFAM" id="SSF52922">
    <property type="entry name" value="TK C-terminal domain-like"/>
    <property type="match status" value="1"/>
</dbReference>
<dbReference type="InterPro" id="IPR029061">
    <property type="entry name" value="THDP-binding"/>
</dbReference>
<evidence type="ECO:0000256" key="1">
    <source>
        <dbReference type="ARBA" id="ARBA00001964"/>
    </source>
</evidence>
<proteinExistence type="inferred from homology"/>
<dbReference type="Gene3D" id="3.40.50.920">
    <property type="match status" value="1"/>
</dbReference>
<protein>
    <submittedName>
        <fullName evidence="5">1-deoxy-D-xylulose-5-phosphate synthase</fullName>
        <ecNumber evidence="5">2.2.1.7</ecNumber>
    </submittedName>
</protein>
<evidence type="ECO:0000259" key="4">
    <source>
        <dbReference type="SMART" id="SM00861"/>
    </source>
</evidence>
<comment type="cofactor">
    <cofactor evidence="1">
        <name>thiamine diphosphate</name>
        <dbReference type="ChEBI" id="CHEBI:58937"/>
    </cofactor>
</comment>
<reference evidence="5 6" key="1">
    <citation type="submission" date="2018-03" db="EMBL/GenBank/DDBJ databases">
        <title>Genome sequence of Moorella stamsii DSM 26217.</title>
        <authorList>
            <person name="Poehlein A."/>
            <person name="Daniel R."/>
        </authorList>
    </citation>
    <scope>NUCLEOTIDE SEQUENCE [LARGE SCALE GENOMIC DNA]</scope>
    <source>
        <strain evidence="6">DSM 26217</strain>
    </source>
</reference>
<dbReference type="EC" id="2.2.1.7" evidence="5"/>
<comment type="similarity">
    <text evidence="2">Belongs to the transketolase family.</text>
</comment>
<evidence type="ECO:0000256" key="3">
    <source>
        <dbReference type="ARBA" id="ARBA00023052"/>
    </source>
</evidence>
<dbReference type="InterPro" id="IPR009014">
    <property type="entry name" value="Transketo_C/PFOR_II"/>
</dbReference>
<dbReference type="InterPro" id="IPR033248">
    <property type="entry name" value="Transketolase_C"/>
</dbReference>
<dbReference type="InterPro" id="IPR005475">
    <property type="entry name" value="Transketolase-like_Pyr-bd"/>
</dbReference>
<dbReference type="SUPFAM" id="SSF52518">
    <property type="entry name" value="Thiamin diphosphate-binding fold (THDP-binding)"/>
    <property type="match status" value="1"/>
</dbReference>
<keyword evidence="3" id="KW-0786">Thiamine pyrophosphate</keyword>
<comment type="caution">
    <text evidence="5">The sequence shown here is derived from an EMBL/GenBank/DDBJ whole genome shotgun (WGS) entry which is preliminary data.</text>
</comment>
<keyword evidence="6" id="KW-1185">Reference proteome</keyword>
<dbReference type="Pfam" id="PF02779">
    <property type="entry name" value="Transket_pyr"/>
    <property type="match status" value="1"/>
</dbReference>
<gene>
    <name evidence="5" type="primary">dxs_1</name>
    <name evidence="5" type="ORF">MOST_02630</name>
</gene>